<protein>
    <recommendedName>
        <fullName evidence="6">CUB domain-containing protein</fullName>
    </recommendedName>
</protein>
<dbReference type="InterPro" id="IPR023415">
    <property type="entry name" value="LDLR_class-A_CS"/>
</dbReference>
<dbReference type="InterPro" id="IPR002172">
    <property type="entry name" value="LDrepeatLR_classA_rpt"/>
</dbReference>
<feature type="region of interest" description="Disordered" evidence="3">
    <location>
        <begin position="144"/>
        <end position="187"/>
    </location>
</feature>
<keyword evidence="4" id="KW-1133">Transmembrane helix</keyword>
<evidence type="ECO:0000313" key="5">
    <source>
        <dbReference type="EMBL" id="CDW48299.1"/>
    </source>
</evidence>
<dbReference type="SUPFAM" id="SSF49854">
    <property type="entry name" value="Spermadhesin, CUB domain"/>
    <property type="match status" value="1"/>
</dbReference>
<keyword evidence="1 2" id="KW-1015">Disulfide bond</keyword>
<evidence type="ECO:0000256" key="3">
    <source>
        <dbReference type="SAM" id="MobiDB-lite"/>
    </source>
</evidence>
<dbReference type="Gene3D" id="4.10.400.10">
    <property type="entry name" value="Low-density Lipoprotein Receptor"/>
    <property type="match status" value="1"/>
</dbReference>
<accession>A0A0K2VCT3</accession>
<feature type="compositionally biased region" description="Pro residues" evidence="3">
    <location>
        <begin position="166"/>
        <end position="178"/>
    </location>
</feature>
<gene>
    <name evidence="5" type="primary">Dsec\GM17609</name>
</gene>
<feature type="disulfide bond" evidence="2">
    <location>
        <begin position="70"/>
        <end position="88"/>
    </location>
</feature>
<dbReference type="EMBL" id="HACA01030938">
    <property type="protein sequence ID" value="CDW48299.1"/>
    <property type="molecule type" value="Transcribed_RNA"/>
</dbReference>
<evidence type="ECO:0000256" key="1">
    <source>
        <dbReference type="ARBA" id="ARBA00023157"/>
    </source>
</evidence>
<keyword evidence="4" id="KW-0472">Membrane</keyword>
<dbReference type="PROSITE" id="PS50068">
    <property type="entry name" value="LDLRA_2"/>
    <property type="match status" value="1"/>
</dbReference>
<sequence>QIFDGKTDEEHRKETFCGSVATSVTSQTNVVYVRFYAEETGVNSKFAAVFTSMRVLGTQETCVPMEEYDCDDATCIHPDLVCNDIRNCKFGWDEESCEEGGSTIKLDFTKPHVIIVFIVLIGILFGMIFGMIWNLRRRIHESEEESGNSIDKSLSGDEEDVDGPPAFLPPHLPPPPPTKTFESGGPTCYVPDGGFPFNSRF</sequence>
<dbReference type="InterPro" id="IPR042333">
    <property type="entry name" value="LRAD2/Mig-13-like"/>
</dbReference>
<dbReference type="PROSITE" id="PS01209">
    <property type="entry name" value="LDLRA_1"/>
    <property type="match status" value="1"/>
</dbReference>
<dbReference type="InterPro" id="IPR036055">
    <property type="entry name" value="LDL_receptor-like_sf"/>
</dbReference>
<evidence type="ECO:0008006" key="6">
    <source>
        <dbReference type="Google" id="ProtNLM"/>
    </source>
</evidence>
<proteinExistence type="predicted"/>
<reference evidence="5" key="1">
    <citation type="submission" date="2014-05" db="EMBL/GenBank/DDBJ databases">
        <authorList>
            <person name="Chronopoulou M."/>
        </authorList>
    </citation>
    <scope>NUCLEOTIDE SEQUENCE</scope>
    <source>
        <tissue evidence="5">Whole organism</tissue>
    </source>
</reference>
<dbReference type="AlphaFoldDB" id="A0A0K2VCT3"/>
<feature type="disulfide bond" evidence="2">
    <location>
        <begin position="82"/>
        <end position="97"/>
    </location>
</feature>
<keyword evidence="4" id="KW-0812">Transmembrane</keyword>
<dbReference type="SUPFAM" id="SSF57424">
    <property type="entry name" value="LDL receptor-like module"/>
    <property type="match status" value="1"/>
</dbReference>
<dbReference type="InterPro" id="IPR035914">
    <property type="entry name" value="Sperma_CUB_dom_sf"/>
</dbReference>
<evidence type="ECO:0000256" key="4">
    <source>
        <dbReference type="SAM" id="Phobius"/>
    </source>
</evidence>
<dbReference type="OrthoDB" id="9971251at2759"/>
<dbReference type="CDD" id="cd00112">
    <property type="entry name" value="LDLa"/>
    <property type="match status" value="1"/>
</dbReference>
<feature type="non-terminal residue" evidence="5">
    <location>
        <position position="1"/>
    </location>
</feature>
<feature type="transmembrane region" description="Helical" evidence="4">
    <location>
        <begin position="113"/>
        <end position="133"/>
    </location>
</feature>
<evidence type="ECO:0000256" key="2">
    <source>
        <dbReference type="PROSITE-ProRule" id="PRU00124"/>
    </source>
</evidence>
<dbReference type="SMART" id="SM00192">
    <property type="entry name" value="LDLa"/>
    <property type="match status" value="1"/>
</dbReference>
<dbReference type="PANTHER" id="PTHR24652">
    <property type="entry name" value="LOW-DENSITY LIPOPROTEIN RECEPTOR CLASS A DOMAIN-CONTAINING PROTEIN 2"/>
    <property type="match status" value="1"/>
</dbReference>
<dbReference type="Gene3D" id="2.60.120.290">
    <property type="entry name" value="Spermadhesin, CUB domain"/>
    <property type="match status" value="1"/>
</dbReference>
<name>A0A0K2VCT3_LEPSM</name>
<organism evidence="5">
    <name type="scientific">Lepeophtheirus salmonis</name>
    <name type="common">Salmon louse</name>
    <name type="synonym">Caligus salmonis</name>
    <dbReference type="NCBI Taxonomy" id="72036"/>
    <lineage>
        <taxon>Eukaryota</taxon>
        <taxon>Metazoa</taxon>
        <taxon>Ecdysozoa</taxon>
        <taxon>Arthropoda</taxon>
        <taxon>Crustacea</taxon>
        <taxon>Multicrustacea</taxon>
        <taxon>Hexanauplia</taxon>
        <taxon>Copepoda</taxon>
        <taxon>Siphonostomatoida</taxon>
        <taxon>Caligidae</taxon>
        <taxon>Lepeophtheirus</taxon>
    </lineage>
</organism>
<comment type="caution">
    <text evidence="2">Lacks conserved residue(s) required for the propagation of feature annotation.</text>
</comment>